<feature type="compositionally biased region" description="Basic and acidic residues" evidence="2">
    <location>
        <begin position="182"/>
        <end position="229"/>
    </location>
</feature>
<dbReference type="Pfam" id="PF00076">
    <property type="entry name" value="RRM_1"/>
    <property type="match status" value="1"/>
</dbReference>
<dbReference type="RefSeq" id="XP_505629.4">
    <property type="nucleotide sequence ID" value="XM_505629.4"/>
</dbReference>
<dbReference type="VEuPathDB" id="FungiDB:YALI0_F19624g"/>
<feature type="compositionally biased region" description="Polar residues" evidence="2">
    <location>
        <begin position="139"/>
        <end position="151"/>
    </location>
</feature>
<gene>
    <name evidence="4" type="ORF">YALI1_F26058g</name>
</gene>
<dbReference type="InterPro" id="IPR012677">
    <property type="entry name" value="Nucleotide-bd_a/b_plait_sf"/>
</dbReference>
<evidence type="ECO:0000256" key="1">
    <source>
        <dbReference type="PROSITE-ProRule" id="PRU00176"/>
    </source>
</evidence>
<feature type="compositionally biased region" description="Polar residues" evidence="2">
    <location>
        <begin position="49"/>
        <end position="64"/>
    </location>
</feature>
<dbReference type="Proteomes" id="UP000182444">
    <property type="component" value="Chromosome 1F"/>
</dbReference>
<dbReference type="InterPro" id="IPR035979">
    <property type="entry name" value="RBD_domain_sf"/>
</dbReference>
<name>A0A1D8NP72_YARLL</name>
<dbReference type="PROSITE" id="PS50102">
    <property type="entry name" value="RRM"/>
    <property type="match status" value="1"/>
</dbReference>
<dbReference type="AlphaFoldDB" id="A0A1D8NP72"/>
<sequence>MIINMISAHPPKANALRSRISAPPGSASSPRSAKRVASAGGVKKAATAKPTSTRSANQLKNNALFQAIKGIPRTSPTAPAQPAQPRPGQELRDRISGKTPAKTQAPPPAKTKIPAKPAHPLASRFGQPPLPKSKLDKLGTTTAPSHSRYNGSDTSRSYSSSHSSSSDNHRSTHDTSASSTSSRRDDKHVRGGGHDKYGNYDKYGNNDKFGRSQERYNSRERERYERTGGSDRAVSSDSRDRFGNGGRGNESRNRYNDQPRSQAQSYQESRERYSEDRVRYRATSPQKHTAQEAVASPAAYANPGDTVAVRPAAQVSNTNFGAKVPELSANGTPSYSIKHLAMPPIVQISNLDRGTTRDDLYKFFVELGAIRDCRILTLGTQGAMGEITFEDPEAAKVAFAKFNGALADGRRLVVNIVKYNSIADQKPVEVNNAVHHWPGAGNLRSDGYLNK</sequence>
<dbReference type="EMBL" id="CP017558">
    <property type="protein sequence ID" value="AOW07434.1"/>
    <property type="molecule type" value="Genomic_DNA"/>
</dbReference>
<feature type="domain" description="RRM" evidence="3">
    <location>
        <begin position="344"/>
        <end position="419"/>
    </location>
</feature>
<feature type="region of interest" description="Disordered" evidence="2">
    <location>
        <begin position="1"/>
        <end position="293"/>
    </location>
</feature>
<feature type="compositionally biased region" description="Low complexity" evidence="2">
    <location>
        <begin position="72"/>
        <end position="87"/>
    </location>
</feature>
<evidence type="ECO:0000313" key="5">
    <source>
        <dbReference type="Proteomes" id="UP000182444"/>
    </source>
</evidence>
<evidence type="ECO:0000256" key="2">
    <source>
        <dbReference type="SAM" id="MobiDB-lite"/>
    </source>
</evidence>
<feature type="compositionally biased region" description="Low complexity" evidence="2">
    <location>
        <begin position="98"/>
        <end position="120"/>
    </location>
</feature>
<dbReference type="GO" id="GO:0003723">
    <property type="term" value="F:RNA binding"/>
    <property type="evidence" value="ECO:0007669"/>
    <property type="project" value="UniProtKB-UniRule"/>
</dbReference>
<dbReference type="Gene3D" id="3.30.70.330">
    <property type="match status" value="1"/>
</dbReference>
<dbReference type="SUPFAM" id="SSF54928">
    <property type="entry name" value="RNA-binding domain, RBD"/>
    <property type="match status" value="1"/>
</dbReference>
<feature type="compositionally biased region" description="Polar residues" evidence="2">
    <location>
        <begin position="258"/>
        <end position="267"/>
    </location>
</feature>
<feature type="compositionally biased region" description="Basic and acidic residues" evidence="2">
    <location>
        <begin position="268"/>
        <end position="279"/>
    </location>
</feature>
<accession>A0A1D8NP72</accession>
<evidence type="ECO:0000259" key="3">
    <source>
        <dbReference type="PROSITE" id="PS50102"/>
    </source>
</evidence>
<protein>
    <recommendedName>
        <fullName evidence="3">RRM domain-containing protein</fullName>
    </recommendedName>
</protein>
<evidence type="ECO:0000313" key="4">
    <source>
        <dbReference type="EMBL" id="AOW07434.1"/>
    </source>
</evidence>
<keyword evidence="1" id="KW-0694">RNA-binding</keyword>
<feature type="compositionally biased region" description="Low complexity" evidence="2">
    <location>
        <begin position="152"/>
        <end position="166"/>
    </location>
</feature>
<dbReference type="CDD" id="cd00590">
    <property type="entry name" value="RRM_SF"/>
    <property type="match status" value="1"/>
</dbReference>
<dbReference type="KEGG" id="yli:2908648"/>
<dbReference type="GeneID" id="2908648"/>
<dbReference type="SMART" id="SM00360">
    <property type="entry name" value="RRM"/>
    <property type="match status" value="1"/>
</dbReference>
<organism evidence="4 5">
    <name type="scientific">Yarrowia lipolytica</name>
    <name type="common">Candida lipolytica</name>
    <dbReference type="NCBI Taxonomy" id="4952"/>
    <lineage>
        <taxon>Eukaryota</taxon>
        <taxon>Fungi</taxon>
        <taxon>Dikarya</taxon>
        <taxon>Ascomycota</taxon>
        <taxon>Saccharomycotina</taxon>
        <taxon>Dipodascomycetes</taxon>
        <taxon>Dipodascales</taxon>
        <taxon>Dipodascales incertae sedis</taxon>
        <taxon>Yarrowia</taxon>
    </lineage>
</organism>
<proteinExistence type="predicted"/>
<reference evidence="4 5" key="1">
    <citation type="journal article" date="2016" name="PLoS ONE">
        <title>Sequence Assembly of Yarrowia lipolytica Strain W29/CLIB89 Shows Transposable Element Diversity.</title>
        <authorList>
            <person name="Magnan C."/>
            <person name="Yu J."/>
            <person name="Chang I."/>
            <person name="Jahn E."/>
            <person name="Kanomata Y."/>
            <person name="Wu J."/>
            <person name="Zeller M."/>
            <person name="Oakes M."/>
            <person name="Baldi P."/>
            <person name="Sandmeyer S."/>
        </authorList>
    </citation>
    <scope>NUCLEOTIDE SEQUENCE [LARGE SCALE GENOMIC DNA]</scope>
    <source>
        <strain evidence="5">CLIB89(W29)</strain>
    </source>
</reference>
<dbReference type="InterPro" id="IPR000504">
    <property type="entry name" value="RRM_dom"/>
</dbReference>
<dbReference type="VEuPathDB" id="FungiDB:YALI1_F26058g"/>
<feature type="compositionally biased region" description="Low complexity" evidence="2">
    <location>
        <begin position="17"/>
        <end position="31"/>
    </location>
</feature>